<accession>A0A2S2NEV1</accession>
<sequence length="99" mass="11392">MLDERSSLTKTIGKTKGVFRNTKYGSTNDQKQINVIDTKQKYRKLKFLKKLWRSRSSSAKKTNEELLKEGPNIEQNKVTVVTYALCFIMMLAGLSVKMD</sequence>
<dbReference type="EMBL" id="GGMR01003050">
    <property type="protein sequence ID" value="MBY15669.1"/>
    <property type="molecule type" value="Transcribed_RNA"/>
</dbReference>
<keyword evidence="1" id="KW-0472">Membrane</keyword>
<evidence type="ECO:0000256" key="1">
    <source>
        <dbReference type="SAM" id="Phobius"/>
    </source>
</evidence>
<organism evidence="2">
    <name type="scientific">Schizaphis graminum</name>
    <name type="common">Green bug aphid</name>
    <dbReference type="NCBI Taxonomy" id="13262"/>
    <lineage>
        <taxon>Eukaryota</taxon>
        <taxon>Metazoa</taxon>
        <taxon>Ecdysozoa</taxon>
        <taxon>Arthropoda</taxon>
        <taxon>Hexapoda</taxon>
        <taxon>Insecta</taxon>
        <taxon>Pterygota</taxon>
        <taxon>Neoptera</taxon>
        <taxon>Paraneoptera</taxon>
        <taxon>Hemiptera</taxon>
        <taxon>Sternorrhyncha</taxon>
        <taxon>Aphidomorpha</taxon>
        <taxon>Aphidoidea</taxon>
        <taxon>Aphididae</taxon>
        <taxon>Aphidini</taxon>
        <taxon>Schizaphis</taxon>
    </lineage>
</organism>
<name>A0A2S2NEV1_SCHGA</name>
<proteinExistence type="predicted"/>
<keyword evidence="1" id="KW-0812">Transmembrane</keyword>
<dbReference type="AlphaFoldDB" id="A0A2S2NEV1"/>
<gene>
    <name evidence="2" type="ORF">g.69789</name>
</gene>
<feature type="transmembrane region" description="Helical" evidence="1">
    <location>
        <begin position="78"/>
        <end position="96"/>
    </location>
</feature>
<protein>
    <submittedName>
        <fullName evidence="2">Uncharacterized protein</fullName>
    </submittedName>
</protein>
<evidence type="ECO:0000313" key="2">
    <source>
        <dbReference type="EMBL" id="MBY15669.1"/>
    </source>
</evidence>
<reference evidence="2" key="1">
    <citation type="submission" date="2018-04" db="EMBL/GenBank/DDBJ databases">
        <title>Transcriptome of Schizaphis graminum biotype I.</title>
        <authorList>
            <person name="Scully E.D."/>
            <person name="Geib S.M."/>
            <person name="Palmer N.A."/>
            <person name="Koch K."/>
            <person name="Bradshaw J."/>
            <person name="Heng-Moss T."/>
            <person name="Sarath G."/>
        </authorList>
    </citation>
    <scope>NUCLEOTIDE SEQUENCE</scope>
</reference>
<keyword evidence="1" id="KW-1133">Transmembrane helix</keyword>